<evidence type="ECO:0000256" key="6">
    <source>
        <dbReference type="ARBA" id="ARBA00022989"/>
    </source>
</evidence>
<keyword evidence="5" id="KW-0378">Hydrolase</keyword>
<dbReference type="GO" id="GO:0005886">
    <property type="term" value="C:plasma membrane"/>
    <property type="evidence" value="ECO:0007669"/>
    <property type="project" value="UniProtKB-SubCell"/>
</dbReference>
<organism evidence="9 10">
    <name type="scientific">Rubrivirga marina</name>
    <dbReference type="NCBI Taxonomy" id="1196024"/>
    <lineage>
        <taxon>Bacteria</taxon>
        <taxon>Pseudomonadati</taxon>
        <taxon>Rhodothermota</taxon>
        <taxon>Rhodothermia</taxon>
        <taxon>Rhodothermales</taxon>
        <taxon>Rubricoccaceae</taxon>
        <taxon>Rubrivirga</taxon>
    </lineage>
</organism>
<dbReference type="AlphaFoldDB" id="A0A271IZ24"/>
<keyword evidence="10" id="KW-1185">Reference proteome</keyword>
<name>A0A271IZ24_9BACT</name>
<gene>
    <name evidence="9" type="ORF">BSZ37_07950</name>
</gene>
<keyword evidence="4 8" id="KW-0812">Transmembrane</keyword>
<dbReference type="NCBIfam" id="TIGR04178">
    <property type="entry name" value="exo_archaeo"/>
    <property type="match status" value="1"/>
</dbReference>
<dbReference type="GO" id="GO:0008233">
    <property type="term" value="F:peptidase activity"/>
    <property type="evidence" value="ECO:0007669"/>
    <property type="project" value="UniProtKB-KW"/>
</dbReference>
<evidence type="ECO:0000313" key="9">
    <source>
        <dbReference type="EMBL" id="PAP76380.1"/>
    </source>
</evidence>
<comment type="caution">
    <text evidence="9">The sequence shown here is derived from an EMBL/GenBank/DDBJ whole genome shotgun (WGS) entry which is preliminary data.</text>
</comment>
<sequence length="182" mass="19696">MTPWAPCHLVRFAGVMVLVYGVWFVLYDLWILPDGRLDEALSLFVASATGAVVRFGSDAVVTDGRVVWLGPRGIEVADGCNGLSSLSLFVGFVLAYPGAWIRRAVFIPLGLALIVVANVARCVVLLALLGWRPDWFDAVHTEHSVWVFYAVIFGLWVSWTHVGDRPAGPDPAGAPVSHARAA</sequence>
<comment type="subcellular location">
    <subcellularLocation>
        <location evidence="1">Cell membrane</location>
        <topology evidence="1">Multi-pass membrane protein</topology>
    </subcellularLocation>
</comment>
<dbReference type="EMBL" id="MQWD01000001">
    <property type="protein sequence ID" value="PAP76380.1"/>
    <property type="molecule type" value="Genomic_DNA"/>
</dbReference>
<dbReference type="GO" id="GO:0006508">
    <property type="term" value="P:proteolysis"/>
    <property type="evidence" value="ECO:0007669"/>
    <property type="project" value="UniProtKB-KW"/>
</dbReference>
<evidence type="ECO:0000256" key="8">
    <source>
        <dbReference type="SAM" id="Phobius"/>
    </source>
</evidence>
<evidence type="ECO:0008006" key="11">
    <source>
        <dbReference type="Google" id="ProtNLM"/>
    </source>
</evidence>
<accession>A0A271IZ24</accession>
<dbReference type="InterPro" id="IPR019127">
    <property type="entry name" value="Exosortase"/>
</dbReference>
<dbReference type="Proteomes" id="UP000216339">
    <property type="component" value="Unassembled WGS sequence"/>
</dbReference>
<proteinExistence type="predicted"/>
<evidence type="ECO:0000256" key="1">
    <source>
        <dbReference type="ARBA" id="ARBA00004651"/>
    </source>
</evidence>
<feature type="transmembrane region" description="Helical" evidence="8">
    <location>
        <begin position="12"/>
        <end position="31"/>
    </location>
</feature>
<feature type="transmembrane region" description="Helical" evidence="8">
    <location>
        <begin position="143"/>
        <end position="162"/>
    </location>
</feature>
<evidence type="ECO:0000256" key="3">
    <source>
        <dbReference type="ARBA" id="ARBA00022670"/>
    </source>
</evidence>
<evidence type="ECO:0000256" key="5">
    <source>
        <dbReference type="ARBA" id="ARBA00022801"/>
    </source>
</evidence>
<evidence type="ECO:0000313" key="10">
    <source>
        <dbReference type="Proteomes" id="UP000216339"/>
    </source>
</evidence>
<evidence type="ECO:0000256" key="2">
    <source>
        <dbReference type="ARBA" id="ARBA00022475"/>
    </source>
</evidence>
<evidence type="ECO:0000256" key="4">
    <source>
        <dbReference type="ARBA" id="ARBA00022692"/>
    </source>
</evidence>
<feature type="transmembrane region" description="Helical" evidence="8">
    <location>
        <begin position="106"/>
        <end position="131"/>
    </location>
</feature>
<dbReference type="OrthoDB" id="678161at2"/>
<protein>
    <recommendedName>
        <fullName evidence="11">Exosortase/archaeosortase family protein</fullName>
    </recommendedName>
</protein>
<dbReference type="InterPro" id="IPR026392">
    <property type="entry name" value="Exo/Archaeosortase_dom"/>
</dbReference>
<feature type="transmembrane region" description="Helical" evidence="8">
    <location>
        <begin position="82"/>
        <end position="99"/>
    </location>
</feature>
<keyword evidence="3" id="KW-0645">Protease</keyword>
<reference evidence="9 10" key="1">
    <citation type="submission" date="2016-11" db="EMBL/GenBank/DDBJ databases">
        <title>Study of marine rhodopsin-containing bacteria.</title>
        <authorList>
            <person name="Yoshizawa S."/>
            <person name="Kumagai Y."/>
            <person name="Kogure K."/>
        </authorList>
    </citation>
    <scope>NUCLEOTIDE SEQUENCE [LARGE SCALE GENOMIC DNA]</scope>
    <source>
        <strain evidence="9 10">SAORIC-28</strain>
    </source>
</reference>
<dbReference type="RefSeq" id="WP_095510036.1">
    <property type="nucleotide sequence ID" value="NZ_MQWD01000001.1"/>
</dbReference>
<keyword evidence="7 8" id="KW-0472">Membrane</keyword>
<keyword evidence="2" id="KW-1003">Cell membrane</keyword>
<dbReference type="Pfam" id="PF09721">
    <property type="entry name" value="Exosortase_EpsH"/>
    <property type="match status" value="1"/>
</dbReference>
<keyword evidence="6 8" id="KW-1133">Transmembrane helix</keyword>
<evidence type="ECO:0000256" key="7">
    <source>
        <dbReference type="ARBA" id="ARBA00023136"/>
    </source>
</evidence>